<comment type="caution">
    <text evidence="3">The sequence shown here is derived from an EMBL/GenBank/DDBJ whole genome shotgun (WGS) entry which is preliminary data.</text>
</comment>
<name>A0A3A4ARA8_9ACTN</name>
<dbReference type="Gene3D" id="3.20.20.100">
    <property type="entry name" value="NADP-dependent oxidoreductase domain"/>
    <property type="match status" value="1"/>
</dbReference>
<dbReference type="InterPro" id="IPR050523">
    <property type="entry name" value="AKR_Detox_Biosynth"/>
</dbReference>
<evidence type="ECO:0000259" key="2">
    <source>
        <dbReference type="Pfam" id="PF00248"/>
    </source>
</evidence>
<protein>
    <submittedName>
        <fullName evidence="3">Aldo/keto reductase</fullName>
    </submittedName>
</protein>
<dbReference type="PANTHER" id="PTHR43364">
    <property type="entry name" value="NADH-SPECIFIC METHYLGLYOXAL REDUCTASE-RELATED"/>
    <property type="match status" value="1"/>
</dbReference>
<accession>A0A3A4ARA8</accession>
<dbReference type="PANTHER" id="PTHR43364:SF4">
    <property type="entry name" value="NAD(P)-LINKED OXIDOREDUCTASE SUPERFAMILY PROTEIN"/>
    <property type="match status" value="1"/>
</dbReference>
<keyword evidence="4" id="KW-1185">Reference proteome</keyword>
<dbReference type="GO" id="GO:0005829">
    <property type="term" value="C:cytosol"/>
    <property type="evidence" value="ECO:0007669"/>
    <property type="project" value="TreeGrafter"/>
</dbReference>
<dbReference type="FunFam" id="3.20.20.100:FF:000004">
    <property type="entry name" value="Oxidoreductase, aldo/keto reductase"/>
    <property type="match status" value="1"/>
</dbReference>
<proteinExistence type="predicted"/>
<dbReference type="RefSeq" id="WP_119927660.1">
    <property type="nucleotide sequence ID" value="NZ_QZEY01000006.1"/>
</dbReference>
<keyword evidence="1" id="KW-0560">Oxidoreductase</keyword>
<evidence type="ECO:0000256" key="1">
    <source>
        <dbReference type="ARBA" id="ARBA00023002"/>
    </source>
</evidence>
<gene>
    <name evidence="3" type="ORF">D5H75_18115</name>
</gene>
<evidence type="ECO:0000313" key="3">
    <source>
        <dbReference type="EMBL" id="RJL31631.1"/>
    </source>
</evidence>
<feature type="domain" description="NADP-dependent oxidoreductase" evidence="2">
    <location>
        <begin position="17"/>
        <end position="320"/>
    </location>
</feature>
<dbReference type="Proteomes" id="UP000265768">
    <property type="component" value="Unassembled WGS sequence"/>
</dbReference>
<dbReference type="EMBL" id="QZEY01000006">
    <property type="protein sequence ID" value="RJL31631.1"/>
    <property type="molecule type" value="Genomic_DNA"/>
</dbReference>
<organism evidence="3 4">
    <name type="scientific">Bailinhaonella thermotolerans</name>
    <dbReference type="NCBI Taxonomy" id="1070861"/>
    <lineage>
        <taxon>Bacteria</taxon>
        <taxon>Bacillati</taxon>
        <taxon>Actinomycetota</taxon>
        <taxon>Actinomycetes</taxon>
        <taxon>Streptosporangiales</taxon>
        <taxon>Streptosporangiaceae</taxon>
        <taxon>Bailinhaonella</taxon>
    </lineage>
</organism>
<dbReference type="OrthoDB" id="3500708at2"/>
<dbReference type="SUPFAM" id="SSF51430">
    <property type="entry name" value="NAD(P)-linked oxidoreductase"/>
    <property type="match status" value="1"/>
</dbReference>
<evidence type="ECO:0000313" key="4">
    <source>
        <dbReference type="Proteomes" id="UP000265768"/>
    </source>
</evidence>
<reference evidence="3 4" key="1">
    <citation type="submission" date="2018-09" db="EMBL/GenBank/DDBJ databases">
        <title>YIM 75507 draft genome.</title>
        <authorList>
            <person name="Tang S."/>
            <person name="Feng Y."/>
        </authorList>
    </citation>
    <scope>NUCLEOTIDE SEQUENCE [LARGE SCALE GENOMIC DNA]</scope>
    <source>
        <strain evidence="3 4">YIM 75507</strain>
    </source>
</reference>
<dbReference type="GO" id="GO:0016491">
    <property type="term" value="F:oxidoreductase activity"/>
    <property type="evidence" value="ECO:0007669"/>
    <property type="project" value="UniProtKB-KW"/>
</dbReference>
<dbReference type="InterPro" id="IPR023210">
    <property type="entry name" value="NADP_OxRdtase_dom"/>
</dbReference>
<dbReference type="Pfam" id="PF00248">
    <property type="entry name" value="Aldo_ket_red"/>
    <property type="match status" value="1"/>
</dbReference>
<dbReference type="InterPro" id="IPR036812">
    <property type="entry name" value="NAD(P)_OxRdtase_dom_sf"/>
</dbReference>
<sequence>MRYRVLGGTGMEVSVFCLGAMMFGTVGNPDHDECARMVHTALDAGINFVDTADMYSLGESEEIVGKALAGRRDEVILATKVHFPMGEDHDDPRPNNGGNSRRWIVREVEASLRRLRTDWIDLYQVHRPDPRTDIEETLSVLGDLVTQGKIRAFGCSTFPAEEIAESHHVAERRGLARFRTEQPPYSLLARGVETSVLPTAQRYGMGVLTWSPLASGFLTGRYRKGEPVDLTSGRPALVPFRFDPSIPGNAAKYDAVESLLGVAADLGRTLPELAVAFPAVHPAVTSVIIGPRTPGQLRSLLKAADLVLDDATLDRVDEIVPPGTDLYHPDGSWRPVSLTDVSLRRRAVADRAAA</sequence>
<dbReference type="AlphaFoldDB" id="A0A3A4ARA8"/>